<protein>
    <recommendedName>
        <fullName evidence="3">Lipoprotein</fullName>
    </recommendedName>
</protein>
<name>A0A833GYG7_9LEPT</name>
<gene>
    <name evidence="1" type="ORF">F9K24_18680</name>
</gene>
<reference evidence="1 2" key="1">
    <citation type="submission" date="2019-10" db="EMBL/GenBank/DDBJ databases">
        <title>Extracellular Electron Transfer in a Candidatus Methanoperedens spp. Enrichment Culture.</title>
        <authorList>
            <person name="Berger S."/>
            <person name="Rangel Shaw D."/>
            <person name="Berben T."/>
            <person name="In 'T Zandt M."/>
            <person name="Frank J."/>
            <person name="Reimann J."/>
            <person name="Jetten M.S.M."/>
            <person name="Welte C.U."/>
        </authorList>
    </citation>
    <scope>NUCLEOTIDE SEQUENCE [LARGE SCALE GENOMIC DNA]</scope>
    <source>
        <strain evidence="1">SB12</strain>
    </source>
</reference>
<evidence type="ECO:0000313" key="1">
    <source>
        <dbReference type="EMBL" id="KAB2929789.1"/>
    </source>
</evidence>
<dbReference type="Proteomes" id="UP000460298">
    <property type="component" value="Unassembled WGS sequence"/>
</dbReference>
<dbReference type="EMBL" id="WBUI01000026">
    <property type="protein sequence ID" value="KAB2929789.1"/>
    <property type="molecule type" value="Genomic_DNA"/>
</dbReference>
<sequence length="172" mass="19938">MTTIENRIVYRRQLLSLLSVSFVLLTSCGPGKPEDPRAVLLSLDEKRLSVEQYSGNTTLSENLGSFFQVYAHKDFKPEDWKVFSREESNRLLVIIEIPKLRKSEKGSRIELLRATESYLQDSGYPNSRIYLAIKGHMFFGAAKTPDYEHDEFPINMEKLYDFYGEKPESETR</sequence>
<evidence type="ECO:0000313" key="2">
    <source>
        <dbReference type="Proteomes" id="UP000460298"/>
    </source>
</evidence>
<organism evidence="1 2">
    <name type="scientific">Leptonema illini</name>
    <dbReference type="NCBI Taxonomy" id="183"/>
    <lineage>
        <taxon>Bacteria</taxon>
        <taxon>Pseudomonadati</taxon>
        <taxon>Spirochaetota</taxon>
        <taxon>Spirochaetia</taxon>
        <taxon>Leptospirales</taxon>
        <taxon>Leptospiraceae</taxon>
        <taxon>Leptonema</taxon>
    </lineage>
</organism>
<evidence type="ECO:0008006" key="3">
    <source>
        <dbReference type="Google" id="ProtNLM"/>
    </source>
</evidence>
<dbReference type="PROSITE" id="PS51257">
    <property type="entry name" value="PROKAR_LIPOPROTEIN"/>
    <property type="match status" value="1"/>
</dbReference>
<accession>A0A833GYG7</accession>
<proteinExistence type="predicted"/>
<dbReference type="AlphaFoldDB" id="A0A833GYG7"/>
<comment type="caution">
    <text evidence="1">The sequence shown here is derived from an EMBL/GenBank/DDBJ whole genome shotgun (WGS) entry which is preliminary data.</text>
</comment>